<dbReference type="Pfam" id="PF20967">
    <property type="entry name" value="MASE7"/>
    <property type="match status" value="1"/>
</dbReference>
<evidence type="ECO:0000259" key="5">
    <source>
        <dbReference type="PROSITE" id="PS50887"/>
    </source>
</evidence>
<feature type="transmembrane region" description="Helical" evidence="4">
    <location>
        <begin position="128"/>
        <end position="145"/>
    </location>
</feature>
<dbReference type="Proteomes" id="UP000291106">
    <property type="component" value="Chromosome"/>
</dbReference>
<evidence type="ECO:0000256" key="2">
    <source>
        <dbReference type="ARBA" id="ARBA00012528"/>
    </source>
</evidence>
<dbReference type="RefSeq" id="WP_130602739.1">
    <property type="nucleotide sequence ID" value="NZ_CP036200.1"/>
</dbReference>
<evidence type="ECO:0000313" key="6">
    <source>
        <dbReference type="EMBL" id="QBF84533.1"/>
    </source>
</evidence>
<keyword evidence="4" id="KW-0472">Membrane</keyword>
<sequence>MPLAPLINLGTQGQAFSSANRIKTTNIIALITTGISFGYTLFFLIAINHLHVGLINFGFTCAYFATLAFSLLQQAKLAKIWFFGVLMAHLLVCTFVYMTKDSGFHLYFFLVPTGVFLLFELNERAEKLLLSVIAVILFLYCENTMNADPLLLLTETTNHMLYQSVILVNMIEVIFVLNYFAKQIDSNEKQLVLQASTDSLTQLMNRHQFFITGNHLFAQYQASNKPFSLVLLDIDHFKKINDKYGHINGDKCLKAVSQTLIENSPADASVARIGGEEFVVLMPNTTFELCRTKAEKLRKAIADTKINLGVLTPGAQAEGEQTELICTASFGFINAHDKHTEFKDLLIQADKALYRAKENGRNRVESYLDHVA</sequence>
<dbReference type="PANTHER" id="PTHR45138:SF9">
    <property type="entry name" value="DIGUANYLATE CYCLASE DGCM-RELATED"/>
    <property type="match status" value="1"/>
</dbReference>
<evidence type="ECO:0000256" key="1">
    <source>
        <dbReference type="ARBA" id="ARBA00001946"/>
    </source>
</evidence>
<dbReference type="InterPro" id="IPR043128">
    <property type="entry name" value="Rev_trsase/Diguanyl_cyclase"/>
</dbReference>
<proteinExistence type="predicted"/>
<feature type="transmembrane region" description="Helical" evidence="4">
    <location>
        <begin position="160"/>
        <end position="181"/>
    </location>
</feature>
<comment type="cofactor">
    <cofactor evidence="1">
        <name>Mg(2+)</name>
        <dbReference type="ChEBI" id="CHEBI:18420"/>
    </cofactor>
</comment>
<dbReference type="InterPro" id="IPR050469">
    <property type="entry name" value="Diguanylate_Cyclase"/>
</dbReference>
<dbReference type="CDD" id="cd01949">
    <property type="entry name" value="GGDEF"/>
    <property type="match status" value="1"/>
</dbReference>
<reference evidence="6 7" key="1">
    <citation type="submission" date="2019-02" db="EMBL/GenBank/DDBJ databases">
        <title>Shewanella sp. D4-2 isolated from Dokdo Island.</title>
        <authorList>
            <person name="Baek K."/>
        </authorList>
    </citation>
    <scope>NUCLEOTIDE SEQUENCE [LARGE SCALE GENOMIC DNA]</scope>
    <source>
        <strain evidence="6 7">D4-2</strain>
    </source>
</reference>
<name>A0A411PLX9_9GAMM</name>
<dbReference type="EC" id="2.7.7.65" evidence="2"/>
<dbReference type="AlphaFoldDB" id="A0A411PLX9"/>
<dbReference type="InterPro" id="IPR048432">
    <property type="entry name" value="MASE7"/>
</dbReference>
<evidence type="ECO:0000256" key="3">
    <source>
        <dbReference type="ARBA" id="ARBA00034247"/>
    </source>
</evidence>
<dbReference type="InterPro" id="IPR000160">
    <property type="entry name" value="GGDEF_dom"/>
</dbReference>
<protein>
    <recommendedName>
        <fullName evidence="2">diguanylate cyclase</fullName>
        <ecNumber evidence="2">2.7.7.65</ecNumber>
    </recommendedName>
</protein>
<feature type="transmembrane region" description="Helical" evidence="4">
    <location>
        <begin position="27"/>
        <end position="47"/>
    </location>
</feature>
<feature type="transmembrane region" description="Helical" evidence="4">
    <location>
        <begin position="104"/>
        <end position="121"/>
    </location>
</feature>
<keyword evidence="4" id="KW-1133">Transmembrane helix</keyword>
<dbReference type="Pfam" id="PF00990">
    <property type="entry name" value="GGDEF"/>
    <property type="match status" value="1"/>
</dbReference>
<dbReference type="PANTHER" id="PTHR45138">
    <property type="entry name" value="REGULATORY COMPONENTS OF SENSORY TRANSDUCTION SYSTEM"/>
    <property type="match status" value="1"/>
</dbReference>
<gene>
    <name evidence="6" type="ORF">EXU30_19070</name>
</gene>
<dbReference type="SUPFAM" id="SSF55073">
    <property type="entry name" value="Nucleotide cyclase"/>
    <property type="match status" value="1"/>
</dbReference>
<keyword evidence="4" id="KW-0812">Transmembrane</keyword>
<dbReference type="InterPro" id="IPR029787">
    <property type="entry name" value="Nucleotide_cyclase"/>
</dbReference>
<evidence type="ECO:0000313" key="7">
    <source>
        <dbReference type="Proteomes" id="UP000291106"/>
    </source>
</evidence>
<accession>A0A411PLX9</accession>
<dbReference type="PROSITE" id="PS50887">
    <property type="entry name" value="GGDEF"/>
    <property type="match status" value="1"/>
</dbReference>
<comment type="catalytic activity">
    <reaction evidence="3">
        <text>2 GTP = 3',3'-c-di-GMP + 2 diphosphate</text>
        <dbReference type="Rhea" id="RHEA:24898"/>
        <dbReference type="ChEBI" id="CHEBI:33019"/>
        <dbReference type="ChEBI" id="CHEBI:37565"/>
        <dbReference type="ChEBI" id="CHEBI:58805"/>
        <dbReference type="EC" id="2.7.7.65"/>
    </reaction>
</comment>
<feature type="transmembrane region" description="Helical" evidence="4">
    <location>
        <begin position="53"/>
        <end position="73"/>
    </location>
</feature>
<keyword evidence="7" id="KW-1185">Reference proteome</keyword>
<feature type="transmembrane region" description="Helical" evidence="4">
    <location>
        <begin position="80"/>
        <end position="98"/>
    </location>
</feature>
<dbReference type="Gene3D" id="3.30.70.270">
    <property type="match status" value="1"/>
</dbReference>
<dbReference type="SMART" id="SM00267">
    <property type="entry name" value="GGDEF"/>
    <property type="match status" value="1"/>
</dbReference>
<feature type="domain" description="GGDEF" evidence="5">
    <location>
        <begin position="225"/>
        <end position="369"/>
    </location>
</feature>
<dbReference type="EMBL" id="CP036200">
    <property type="protein sequence ID" value="QBF84533.1"/>
    <property type="molecule type" value="Genomic_DNA"/>
</dbReference>
<evidence type="ECO:0000256" key="4">
    <source>
        <dbReference type="SAM" id="Phobius"/>
    </source>
</evidence>
<dbReference type="OrthoDB" id="9759607at2"/>
<dbReference type="FunFam" id="3.30.70.270:FF:000001">
    <property type="entry name" value="Diguanylate cyclase domain protein"/>
    <property type="match status" value="1"/>
</dbReference>
<dbReference type="NCBIfam" id="TIGR00254">
    <property type="entry name" value="GGDEF"/>
    <property type="match status" value="1"/>
</dbReference>
<dbReference type="KEGG" id="smai:EXU30_19070"/>
<organism evidence="6 7">
    <name type="scientific">Shewanella maritima</name>
    <dbReference type="NCBI Taxonomy" id="2520507"/>
    <lineage>
        <taxon>Bacteria</taxon>
        <taxon>Pseudomonadati</taxon>
        <taxon>Pseudomonadota</taxon>
        <taxon>Gammaproteobacteria</taxon>
        <taxon>Alteromonadales</taxon>
        <taxon>Shewanellaceae</taxon>
        <taxon>Shewanella</taxon>
    </lineage>
</organism>
<dbReference type="GO" id="GO:0052621">
    <property type="term" value="F:diguanylate cyclase activity"/>
    <property type="evidence" value="ECO:0007669"/>
    <property type="project" value="UniProtKB-EC"/>
</dbReference>